<keyword evidence="1" id="KW-0472">Membrane</keyword>
<evidence type="ECO:0000259" key="2">
    <source>
        <dbReference type="Pfam" id="PF07811"/>
    </source>
</evidence>
<accession>F8A3D0</accession>
<gene>
    <name evidence="3" type="ordered locus">Celgi_2624</name>
</gene>
<dbReference type="Pfam" id="PF07811">
    <property type="entry name" value="TadE"/>
    <property type="match status" value="1"/>
</dbReference>
<feature type="transmembrane region" description="Helical" evidence="1">
    <location>
        <begin position="20"/>
        <end position="41"/>
    </location>
</feature>
<proteinExistence type="predicted"/>
<protein>
    <submittedName>
        <fullName evidence="3">TadE family protein</fullName>
    </submittedName>
</protein>
<dbReference type="Proteomes" id="UP000000485">
    <property type="component" value="Chromosome"/>
</dbReference>
<dbReference type="KEGG" id="cga:Celgi_2624"/>
<dbReference type="eggNOG" id="ENOG5033A2X">
    <property type="taxonomic scope" value="Bacteria"/>
</dbReference>
<dbReference type="AlphaFoldDB" id="F8A3D0"/>
<dbReference type="EMBL" id="CP002665">
    <property type="protein sequence ID" value="AEI13123.1"/>
    <property type="molecule type" value="Genomic_DNA"/>
</dbReference>
<dbReference type="RefSeq" id="WP_013884640.1">
    <property type="nucleotide sequence ID" value="NC_015671.1"/>
</dbReference>
<evidence type="ECO:0000256" key="1">
    <source>
        <dbReference type="SAM" id="Phobius"/>
    </source>
</evidence>
<keyword evidence="1" id="KW-0812">Transmembrane</keyword>
<feature type="domain" description="TadE-like" evidence="2">
    <location>
        <begin position="13"/>
        <end position="55"/>
    </location>
</feature>
<organism evidence="3 4">
    <name type="scientific">Cellulomonas gilvus (strain ATCC 13127 / NRRL B-14078)</name>
    <name type="common">Cellvibrio gilvus</name>
    <dbReference type="NCBI Taxonomy" id="593907"/>
    <lineage>
        <taxon>Bacteria</taxon>
        <taxon>Bacillati</taxon>
        <taxon>Actinomycetota</taxon>
        <taxon>Actinomycetes</taxon>
        <taxon>Micrococcales</taxon>
        <taxon>Cellulomonadaceae</taxon>
        <taxon>Cellulomonas</taxon>
    </lineage>
</organism>
<dbReference type="NCBIfam" id="NF041390">
    <property type="entry name" value="TadE_Rv3655c"/>
    <property type="match status" value="1"/>
</dbReference>
<evidence type="ECO:0000313" key="4">
    <source>
        <dbReference type="Proteomes" id="UP000000485"/>
    </source>
</evidence>
<name>F8A3D0_CELGA</name>
<dbReference type="STRING" id="593907.Celgi_2624"/>
<sequence length="118" mass="11566">MTGGGRAGRGDRGAVTAELAVGLPAVVLLVLAVLGVGVAGVQHMRCAEAARTAARIAALGEPDGEAVAAAHRVAGGGAHVSVTRDDRWVTVTVTAGLPVGALGDAVTVEGRAVAWVEP</sequence>
<keyword evidence="4" id="KW-1185">Reference proteome</keyword>
<dbReference type="InterPro" id="IPR012495">
    <property type="entry name" value="TadE-like_dom"/>
</dbReference>
<keyword evidence="1" id="KW-1133">Transmembrane helix</keyword>
<reference evidence="4" key="1">
    <citation type="submission" date="2011-04" db="EMBL/GenBank/DDBJ databases">
        <title>Complete sequence of Cellvibrio gilvus ATCC 13127.</title>
        <authorList>
            <person name="Lucas S."/>
            <person name="Han J."/>
            <person name="Lapidus A."/>
            <person name="Cheng J.-F."/>
            <person name="Goodwin L."/>
            <person name="Pitluck S."/>
            <person name="Peters L."/>
            <person name="Munk A."/>
            <person name="Detter J.C."/>
            <person name="Han C."/>
            <person name="Tapia R."/>
            <person name="Land M."/>
            <person name="Hauser L."/>
            <person name="Kyrpides N."/>
            <person name="Ivanova N."/>
            <person name="Ovchinnikova G."/>
            <person name="Pagani I."/>
            <person name="Mead D."/>
            <person name="Brumm P."/>
            <person name="Woyke T."/>
        </authorList>
    </citation>
    <scope>NUCLEOTIDE SEQUENCE [LARGE SCALE GENOMIC DNA]</scope>
    <source>
        <strain evidence="4">ATCC 13127 / NRRL B-14078</strain>
    </source>
</reference>
<dbReference type="InterPro" id="IPR049790">
    <property type="entry name" value="Rv3655c/TadE"/>
</dbReference>
<dbReference type="HOGENOM" id="CLU_116311_4_1_11"/>
<evidence type="ECO:0000313" key="3">
    <source>
        <dbReference type="EMBL" id="AEI13123.1"/>
    </source>
</evidence>